<protein>
    <submittedName>
        <fullName evidence="7">Type II toxin-antitoxin system HicA family toxin</fullName>
    </submittedName>
</protein>
<keyword evidence="4" id="KW-0378">Hydrolase</keyword>
<comment type="caution">
    <text evidence="7">The sequence shown here is derived from an EMBL/GenBank/DDBJ whole genome shotgun (WGS) entry which is preliminary data.</text>
</comment>
<accession>A0ABT5X7G2</accession>
<dbReference type="PANTHER" id="PTHR34873">
    <property type="entry name" value="SSR1766 PROTEIN"/>
    <property type="match status" value="1"/>
</dbReference>
<organism evidence="7 8">
    <name type="scientific">Candidatus Methanocrinis natronophilus</name>
    <dbReference type="NCBI Taxonomy" id="3033396"/>
    <lineage>
        <taxon>Archaea</taxon>
        <taxon>Methanobacteriati</taxon>
        <taxon>Methanobacteriota</taxon>
        <taxon>Stenosarchaea group</taxon>
        <taxon>Methanomicrobia</taxon>
        <taxon>Methanotrichales</taxon>
        <taxon>Methanotrichaceae</taxon>
        <taxon>Methanocrinis</taxon>
    </lineage>
</organism>
<dbReference type="Pfam" id="PF07927">
    <property type="entry name" value="HicA_toxin"/>
    <property type="match status" value="1"/>
</dbReference>
<evidence type="ECO:0000256" key="6">
    <source>
        <dbReference type="ARBA" id="ARBA00023016"/>
    </source>
</evidence>
<keyword evidence="1" id="KW-1277">Toxin-antitoxin system</keyword>
<proteinExistence type="predicted"/>
<dbReference type="PANTHER" id="PTHR34873:SF3">
    <property type="entry name" value="ADDICTION MODULE TOXIN, HICA FAMILY"/>
    <property type="match status" value="1"/>
</dbReference>
<sequence length="76" mass="8708">MTDKLPRVTADEVIRALERAGFFLARQSGSHKIFKNEEGTRITIPYHSGKILHPKILKSILKDADLTADEFRDLMR</sequence>
<dbReference type="Gene3D" id="3.30.920.30">
    <property type="entry name" value="Hypothetical protein"/>
    <property type="match status" value="1"/>
</dbReference>
<evidence type="ECO:0000256" key="5">
    <source>
        <dbReference type="ARBA" id="ARBA00022884"/>
    </source>
</evidence>
<evidence type="ECO:0000313" key="8">
    <source>
        <dbReference type="Proteomes" id="UP001220010"/>
    </source>
</evidence>
<reference evidence="7 8" key="1">
    <citation type="submission" date="2023-03" db="EMBL/GenBank/DDBJ databases">
        <title>WGS of Methanotrichaceae archaeon Mx.</title>
        <authorList>
            <person name="Sorokin D.Y."/>
            <person name="Merkel A.Y."/>
        </authorList>
    </citation>
    <scope>NUCLEOTIDE SEQUENCE [LARGE SCALE GENOMIC DNA]</scope>
    <source>
        <strain evidence="7 8">Mx</strain>
    </source>
</reference>
<gene>
    <name evidence="7" type="ORF">P0O15_05315</name>
</gene>
<name>A0ABT5X7G2_9EURY</name>
<dbReference type="InterPro" id="IPR038570">
    <property type="entry name" value="HicA_sf"/>
</dbReference>
<keyword evidence="6" id="KW-0346">Stress response</keyword>
<dbReference type="Proteomes" id="UP001220010">
    <property type="component" value="Unassembled WGS sequence"/>
</dbReference>
<dbReference type="RefSeq" id="WP_316966343.1">
    <property type="nucleotide sequence ID" value="NZ_JARFPK010000015.1"/>
</dbReference>
<evidence type="ECO:0000256" key="1">
    <source>
        <dbReference type="ARBA" id="ARBA00022649"/>
    </source>
</evidence>
<dbReference type="EMBL" id="JARFPK010000015">
    <property type="protein sequence ID" value="MDF0590593.1"/>
    <property type="molecule type" value="Genomic_DNA"/>
</dbReference>
<keyword evidence="3" id="KW-0255">Endonuclease</keyword>
<evidence type="ECO:0000256" key="3">
    <source>
        <dbReference type="ARBA" id="ARBA00022759"/>
    </source>
</evidence>
<keyword evidence="8" id="KW-1185">Reference proteome</keyword>
<evidence type="ECO:0000256" key="2">
    <source>
        <dbReference type="ARBA" id="ARBA00022722"/>
    </source>
</evidence>
<keyword evidence="2" id="KW-0540">Nuclease</keyword>
<dbReference type="SUPFAM" id="SSF54786">
    <property type="entry name" value="YcfA/nrd intein domain"/>
    <property type="match status" value="1"/>
</dbReference>
<dbReference type="InterPro" id="IPR012933">
    <property type="entry name" value="HicA_mRNA_interferase"/>
</dbReference>
<evidence type="ECO:0000313" key="7">
    <source>
        <dbReference type="EMBL" id="MDF0590593.1"/>
    </source>
</evidence>
<evidence type="ECO:0000256" key="4">
    <source>
        <dbReference type="ARBA" id="ARBA00022801"/>
    </source>
</evidence>
<keyword evidence="5" id="KW-0694">RNA-binding</keyword>